<dbReference type="PANTHER" id="PTHR42760:SF133">
    <property type="entry name" value="3-OXOACYL-[ACYL-CARRIER-PROTEIN] REDUCTASE"/>
    <property type="match status" value="1"/>
</dbReference>
<dbReference type="GO" id="GO:0016616">
    <property type="term" value="F:oxidoreductase activity, acting on the CH-OH group of donors, NAD or NADP as acceptor"/>
    <property type="evidence" value="ECO:0007669"/>
    <property type="project" value="TreeGrafter"/>
</dbReference>
<evidence type="ECO:0000313" key="3">
    <source>
        <dbReference type="EMBL" id="MBD3662354.1"/>
    </source>
</evidence>
<dbReference type="PANTHER" id="PTHR42760">
    <property type="entry name" value="SHORT-CHAIN DEHYDROGENASES/REDUCTASES FAMILY MEMBER"/>
    <property type="match status" value="1"/>
</dbReference>
<dbReference type="EMBL" id="JACTAG010000001">
    <property type="protein sequence ID" value="MBD3662354.1"/>
    <property type="molecule type" value="Genomic_DNA"/>
</dbReference>
<sequence>MSGTLAILGGCGGIGRVLVAEAAGAGYDVQVIDLPQSIEAHPPDVPALAADATSVADLERAARALPDGLVGLVNLSGFMADNRPVIETDSDTWNDVLTGNLTASYNAARIFRAKLGKGASMVMTGSGLGHFARPGYGPYAIAKAGIAALTRQLALEWAPDVRVNAVAPSAVDTAFLRGGTGRSDENGDVRLDLEAYAQAIPLGRIAEPRDVTGPILFLLSAASRYMTGQVLHVNGGTYMP</sequence>
<evidence type="ECO:0000256" key="1">
    <source>
        <dbReference type="ARBA" id="ARBA00006484"/>
    </source>
</evidence>
<dbReference type="AlphaFoldDB" id="A0A927D1R0"/>
<evidence type="ECO:0000256" key="2">
    <source>
        <dbReference type="ARBA" id="ARBA00023002"/>
    </source>
</evidence>
<dbReference type="Proteomes" id="UP000635142">
    <property type="component" value="Unassembled WGS sequence"/>
</dbReference>
<organism evidence="3 4">
    <name type="scientific">Sulfitobacter aestuariivivens</name>
    <dbReference type="NCBI Taxonomy" id="2766981"/>
    <lineage>
        <taxon>Bacteria</taxon>
        <taxon>Pseudomonadati</taxon>
        <taxon>Pseudomonadota</taxon>
        <taxon>Alphaproteobacteria</taxon>
        <taxon>Rhodobacterales</taxon>
        <taxon>Roseobacteraceae</taxon>
        <taxon>Sulfitobacter</taxon>
    </lineage>
</organism>
<dbReference type="CDD" id="cd05233">
    <property type="entry name" value="SDR_c"/>
    <property type="match status" value="1"/>
</dbReference>
<evidence type="ECO:0000313" key="4">
    <source>
        <dbReference type="Proteomes" id="UP000635142"/>
    </source>
</evidence>
<dbReference type="Pfam" id="PF13561">
    <property type="entry name" value="adh_short_C2"/>
    <property type="match status" value="1"/>
</dbReference>
<keyword evidence="4" id="KW-1185">Reference proteome</keyword>
<dbReference type="RefSeq" id="WP_191073399.1">
    <property type="nucleotide sequence ID" value="NZ_JACTAG010000001.1"/>
</dbReference>
<gene>
    <name evidence="3" type="ORF">H9Q16_00305</name>
</gene>
<dbReference type="Gene3D" id="3.40.50.720">
    <property type="entry name" value="NAD(P)-binding Rossmann-like Domain"/>
    <property type="match status" value="1"/>
</dbReference>
<keyword evidence="2" id="KW-0560">Oxidoreductase</keyword>
<dbReference type="PRINTS" id="PR00081">
    <property type="entry name" value="GDHRDH"/>
</dbReference>
<name>A0A927D1R0_9RHOB</name>
<accession>A0A927D1R0</accession>
<dbReference type="InterPro" id="IPR020904">
    <property type="entry name" value="Sc_DH/Rdtase_CS"/>
</dbReference>
<dbReference type="InterPro" id="IPR036291">
    <property type="entry name" value="NAD(P)-bd_dom_sf"/>
</dbReference>
<dbReference type="InterPro" id="IPR002347">
    <property type="entry name" value="SDR_fam"/>
</dbReference>
<protein>
    <submittedName>
        <fullName evidence="3">SDR family oxidoreductase</fullName>
    </submittedName>
</protein>
<dbReference type="PROSITE" id="PS00061">
    <property type="entry name" value="ADH_SHORT"/>
    <property type="match status" value="1"/>
</dbReference>
<reference evidence="3" key="1">
    <citation type="submission" date="2020-08" db="EMBL/GenBank/DDBJ databases">
        <title>Sulfitobacter aestuariivivens sp. nov., isolated from a tidal flat.</title>
        <authorList>
            <person name="Park S."/>
            <person name="Yoon J.-H."/>
        </authorList>
    </citation>
    <scope>NUCLEOTIDE SEQUENCE</scope>
    <source>
        <strain evidence="3">TSTF-M16</strain>
    </source>
</reference>
<comment type="similarity">
    <text evidence="1">Belongs to the short-chain dehydrogenases/reductases (SDR) family.</text>
</comment>
<comment type="caution">
    <text evidence="3">The sequence shown here is derived from an EMBL/GenBank/DDBJ whole genome shotgun (WGS) entry which is preliminary data.</text>
</comment>
<proteinExistence type="inferred from homology"/>
<dbReference type="SUPFAM" id="SSF51735">
    <property type="entry name" value="NAD(P)-binding Rossmann-fold domains"/>
    <property type="match status" value="1"/>
</dbReference>